<keyword evidence="5 12" id="KW-0639">Primosome</keyword>
<dbReference type="PANTHER" id="PTHR10536">
    <property type="entry name" value="DNA PRIMASE SMALL SUBUNIT"/>
    <property type="match status" value="1"/>
</dbReference>
<dbReference type="InterPro" id="IPR014052">
    <property type="entry name" value="DNA_primase_ssu_euk/arc"/>
</dbReference>
<evidence type="ECO:0000256" key="6">
    <source>
        <dbReference type="ARBA" id="ARBA00022679"/>
    </source>
</evidence>
<evidence type="ECO:0000256" key="7">
    <source>
        <dbReference type="ARBA" id="ARBA00022695"/>
    </source>
</evidence>
<accession>A0AAJ7IVA1</accession>
<evidence type="ECO:0000256" key="12">
    <source>
        <dbReference type="RuleBase" id="RU003514"/>
    </source>
</evidence>
<dbReference type="Gene3D" id="3.90.920.10">
    <property type="entry name" value="DNA primase, PRIM domain"/>
    <property type="match status" value="1"/>
</dbReference>
<comment type="similarity">
    <text evidence="3 12">Belongs to the eukaryotic-type primase small subunit family.</text>
</comment>
<dbReference type="CDD" id="cd04860">
    <property type="entry name" value="AE_Prim_S"/>
    <property type="match status" value="1"/>
</dbReference>
<dbReference type="AlphaFoldDB" id="A0AAJ7IVA1"/>
<keyword evidence="4 12" id="KW-0240">DNA-directed RNA polymerase</keyword>
<comment type="cofactor">
    <cofactor evidence="1">
        <name>Mn(2+)</name>
        <dbReference type="ChEBI" id="CHEBI:29035"/>
    </cofactor>
</comment>
<dbReference type="GO" id="GO:0006269">
    <property type="term" value="P:DNA replication, synthesis of primer"/>
    <property type="evidence" value="ECO:0007669"/>
    <property type="project" value="UniProtKB-KW"/>
</dbReference>
<keyword evidence="7" id="KW-0548">Nucleotidyltransferase</keyword>
<name>A0AAJ7IVA1_9HYME</name>
<evidence type="ECO:0000313" key="13">
    <source>
        <dbReference type="Proteomes" id="UP000694925"/>
    </source>
</evidence>
<dbReference type="GeneID" id="108623400"/>
<dbReference type="GO" id="GO:0006270">
    <property type="term" value="P:DNA replication initiation"/>
    <property type="evidence" value="ECO:0007669"/>
    <property type="project" value="UniProtKB-ARBA"/>
</dbReference>
<comment type="cofactor">
    <cofactor evidence="2">
        <name>Mg(2+)</name>
        <dbReference type="ChEBI" id="CHEBI:18420"/>
    </cofactor>
</comment>
<evidence type="ECO:0000256" key="3">
    <source>
        <dbReference type="ARBA" id="ARBA00009762"/>
    </source>
</evidence>
<protein>
    <recommendedName>
        <fullName evidence="12">DNA primase</fullName>
        <ecNumber evidence="12">2.7.7.-</ecNumber>
    </recommendedName>
</protein>
<dbReference type="Proteomes" id="UP000694925">
    <property type="component" value="Unplaced"/>
</dbReference>
<dbReference type="GO" id="GO:0003899">
    <property type="term" value="F:DNA-directed RNA polymerase activity"/>
    <property type="evidence" value="ECO:0007669"/>
    <property type="project" value="InterPro"/>
</dbReference>
<keyword evidence="10" id="KW-0862">Zinc</keyword>
<evidence type="ECO:0000256" key="2">
    <source>
        <dbReference type="ARBA" id="ARBA00001946"/>
    </source>
</evidence>
<gene>
    <name evidence="14" type="primary">LOC108623400</name>
</gene>
<keyword evidence="8 12" id="KW-0235">DNA replication</keyword>
<keyword evidence="9" id="KW-0479">Metal-binding</keyword>
<dbReference type="InterPro" id="IPR002755">
    <property type="entry name" value="DNA_primase_S"/>
</dbReference>
<dbReference type="CTD" id="136033902"/>
<dbReference type="Pfam" id="PF01896">
    <property type="entry name" value="DNA_primase_S"/>
    <property type="match status" value="1"/>
</dbReference>
<dbReference type="GO" id="GO:0046872">
    <property type="term" value="F:metal ion binding"/>
    <property type="evidence" value="ECO:0007669"/>
    <property type="project" value="UniProtKB-KW"/>
</dbReference>
<sequence>MGDVSNLIDLLPIYYSRLFPFEDYYRWLSYGKLSKFSHREFSFTVMDDIYLRFQSYKNPQELETEIKRLLPFKIDLGAIYNISPREQHMNPRFRPVERELVFDIDMTDYDEVRTCCSGAGICSKCWKFMALACKILDSSLRLDFGYKHILWVFSGRRGIHCWVCDKAARKLTVSERSAVAEYLQLIEGGEYMGKKVRLGENIPQCIRRALQTIENVFVPFCVEEQDILGTEERVNQFLKIISDDECRDELKLLFDKCSSSKARWNAFVNYIKNLKTTGNKKWSQHRHIVEEVMLQFVYPRLDINVTKGMNHLLKSPFCIHPKTGKVCIPFTAKTVDKFQPENVPTIMTLIEEINEFDEKNKIGQDMKRIRDYKKTSLNRSMHMFREFIWNLDNKGDDDISEKMEF</sequence>
<evidence type="ECO:0000256" key="1">
    <source>
        <dbReference type="ARBA" id="ARBA00001936"/>
    </source>
</evidence>
<dbReference type="FunFam" id="3.90.920.10:FF:000001">
    <property type="entry name" value="DNA primase"/>
    <property type="match status" value="1"/>
</dbReference>
<keyword evidence="6 12" id="KW-0808">Transferase</keyword>
<keyword evidence="13" id="KW-1185">Reference proteome</keyword>
<reference evidence="14" key="1">
    <citation type="submission" date="2025-08" db="UniProtKB">
        <authorList>
            <consortium name="RefSeq"/>
        </authorList>
    </citation>
    <scope>IDENTIFICATION</scope>
    <source>
        <tissue evidence="14">Whole body</tissue>
    </source>
</reference>
<dbReference type="GO" id="GO:0005658">
    <property type="term" value="C:alpha DNA polymerase:primase complex"/>
    <property type="evidence" value="ECO:0007669"/>
    <property type="project" value="UniProtKB-ARBA"/>
</dbReference>
<dbReference type="RefSeq" id="XP_017877347.1">
    <property type="nucleotide sequence ID" value="XM_018021858.2"/>
</dbReference>
<dbReference type="EC" id="2.7.7.-" evidence="12"/>
<proteinExistence type="inferred from homology"/>
<evidence type="ECO:0000256" key="9">
    <source>
        <dbReference type="ARBA" id="ARBA00022723"/>
    </source>
</evidence>
<evidence type="ECO:0000256" key="5">
    <source>
        <dbReference type="ARBA" id="ARBA00022515"/>
    </source>
</evidence>
<evidence type="ECO:0000256" key="10">
    <source>
        <dbReference type="ARBA" id="ARBA00022833"/>
    </source>
</evidence>
<dbReference type="SUPFAM" id="SSF56747">
    <property type="entry name" value="Prim-pol domain"/>
    <property type="match status" value="1"/>
</dbReference>
<dbReference type="KEGG" id="ccal:108623400"/>
<organism evidence="13 14">
    <name type="scientific">Ceratina calcarata</name>
    <dbReference type="NCBI Taxonomy" id="156304"/>
    <lineage>
        <taxon>Eukaryota</taxon>
        <taxon>Metazoa</taxon>
        <taxon>Ecdysozoa</taxon>
        <taxon>Arthropoda</taxon>
        <taxon>Hexapoda</taxon>
        <taxon>Insecta</taxon>
        <taxon>Pterygota</taxon>
        <taxon>Neoptera</taxon>
        <taxon>Endopterygota</taxon>
        <taxon>Hymenoptera</taxon>
        <taxon>Apocrita</taxon>
        <taxon>Aculeata</taxon>
        <taxon>Apoidea</taxon>
        <taxon>Anthophila</taxon>
        <taxon>Apidae</taxon>
        <taxon>Ceratina</taxon>
        <taxon>Zadontomerus</taxon>
    </lineage>
</organism>
<evidence type="ECO:0000313" key="14">
    <source>
        <dbReference type="RefSeq" id="XP_017877347.1"/>
    </source>
</evidence>
<evidence type="ECO:0000256" key="8">
    <source>
        <dbReference type="ARBA" id="ARBA00022705"/>
    </source>
</evidence>
<evidence type="ECO:0000256" key="4">
    <source>
        <dbReference type="ARBA" id="ARBA00022478"/>
    </source>
</evidence>
<dbReference type="NCBIfam" id="TIGR00335">
    <property type="entry name" value="primase_sml"/>
    <property type="match status" value="1"/>
</dbReference>
<evidence type="ECO:0000256" key="11">
    <source>
        <dbReference type="ARBA" id="ARBA00023163"/>
    </source>
</evidence>
<keyword evidence="11" id="KW-0804">Transcription</keyword>